<dbReference type="AlphaFoldDB" id="A0AAE3VA77"/>
<accession>A0AAE3VA77</accession>
<reference evidence="3" key="1">
    <citation type="submission" date="2023-07" db="EMBL/GenBank/DDBJ databases">
        <title>Genomic Encyclopedia of Type Strains, Phase IV (KMG-IV): sequencing the most valuable type-strain genomes for metagenomic binning, comparative biology and taxonomic classification.</title>
        <authorList>
            <person name="Goeker M."/>
        </authorList>
    </citation>
    <scope>NUCLEOTIDE SEQUENCE</scope>
    <source>
        <strain evidence="3">DSM 19659</strain>
    </source>
</reference>
<feature type="domain" description="Phage tail lysozyme" evidence="2">
    <location>
        <begin position="224"/>
        <end position="358"/>
    </location>
</feature>
<dbReference type="InterPro" id="IPR041219">
    <property type="entry name" value="Phage_lysozyme2"/>
</dbReference>
<dbReference type="Gene3D" id="2.10.270.10">
    <property type="entry name" value="Cholin Binding"/>
    <property type="match status" value="1"/>
</dbReference>
<keyword evidence="4" id="KW-1185">Reference proteome</keyword>
<protein>
    <recommendedName>
        <fullName evidence="2">Phage tail lysozyme domain-containing protein</fullName>
    </recommendedName>
</protein>
<feature type="compositionally biased region" description="Basic and acidic residues" evidence="1">
    <location>
        <begin position="459"/>
        <end position="487"/>
    </location>
</feature>
<dbReference type="Proteomes" id="UP001241537">
    <property type="component" value="Unassembled WGS sequence"/>
</dbReference>
<proteinExistence type="predicted"/>
<feature type="region of interest" description="Disordered" evidence="1">
    <location>
        <begin position="448"/>
        <end position="487"/>
    </location>
</feature>
<organism evidence="3 4">
    <name type="scientific">Moryella indoligenes</name>
    <dbReference type="NCBI Taxonomy" id="371674"/>
    <lineage>
        <taxon>Bacteria</taxon>
        <taxon>Bacillati</taxon>
        <taxon>Bacillota</taxon>
        <taxon>Clostridia</taxon>
        <taxon>Lachnospirales</taxon>
        <taxon>Lachnospiraceae</taxon>
        <taxon>Moryella</taxon>
    </lineage>
</organism>
<evidence type="ECO:0000313" key="4">
    <source>
        <dbReference type="Proteomes" id="UP001241537"/>
    </source>
</evidence>
<dbReference type="EMBL" id="JAUSTO010000006">
    <property type="protein sequence ID" value="MDQ0152571.1"/>
    <property type="molecule type" value="Genomic_DNA"/>
</dbReference>
<comment type="caution">
    <text evidence="3">The sequence shown here is derived from an EMBL/GenBank/DDBJ whole genome shotgun (WGS) entry which is preliminary data.</text>
</comment>
<dbReference type="SUPFAM" id="SSF69360">
    <property type="entry name" value="Cell wall binding repeat"/>
    <property type="match status" value="1"/>
</dbReference>
<evidence type="ECO:0000256" key="1">
    <source>
        <dbReference type="SAM" id="MobiDB-lite"/>
    </source>
</evidence>
<dbReference type="Pfam" id="PF18013">
    <property type="entry name" value="Phage_lysozyme2"/>
    <property type="match status" value="1"/>
</dbReference>
<dbReference type="Gene3D" id="1.10.530.10">
    <property type="match status" value="1"/>
</dbReference>
<evidence type="ECO:0000259" key="2">
    <source>
        <dbReference type="Pfam" id="PF18013"/>
    </source>
</evidence>
<gene>
    <name evidence="3" type="ORF">J2S20_001263</name>
</gene>
<sequence length="487" mass="53801">MSEKIRAALHREQLRLLAAVLLTAAGILSALLAGRTGSRNALAAVQKTEEAAMEASDMPDYILTEGGSRILKNSEGGSWTESEAGWSYSDAEGRPVSASWLLYQNRYYYLNAAGIMECGQFRKIGNYRYHFAADGSMDSGRFYVGEQEYYADVNGIPCVDSWASSEDGRWFYCDSIGRILKDEMTPDSYYVGPDGYMAAAAGSRYEGFDYSNEGNHRLYLNLGTADLIWNYFKGKGWEETAIAGLLGNFQQESGIDPGFEERGNHIGYGLGQWSFERRTQLEHYAASRGCAAGDIYAQLDFLCQEAGEKDFVNHFAKTKWSSPAAAAIEWGTRWERYNLSDRSMSRVRIPYAEAYYAHYVAGVSFLVSNTRYSEPEVLVKLASAADAEVREELSPEDAAVTAQELPEEIAEKSNGTYFSEGDHSELKTYSGQSAGAKVTKVKRVLSVQQGETAGPGIEMKTETEKVETEALPESAEKAETEAESSLK</sequence>
<dbReference type="RefSeq" id="WP_307254290.1">
    <property type="nucleotide sequence ID" value="NZ_JAUSTO010000006.1"/>
</dbReference>
<name>A0AAE3VA77_9FIRM</name>
<evidence type="ECO:0000313" key="3">
    <source>
        <dbReference type="EMBL" id="MDQ0152571.1"/>
    </source>
</evidence>